<gene>
    <name evidence="2" type="ORF">GOODEAATRI_015604</name>
</gene>
<evidence type="ECO:0000256" key="1">
    <source>
        <dbReference type="SAM" id="MobiDB-lite"/>
    </source>
</evidence>
<protein>
    <submittedName>
        <fullName evidence="2">Uncharacterized protein</fullName>
    </submittedName>
</protein>
<dbReference type="Proteomes" id="UP001476798">
    <property type="component" value="Unassembled WGS sequence"/>
</dbReference>
<evidence type="ECO:0000313" key="2">
    <source>
        <dbReference type="EMBL" id="MEQ2175197.1"/>
    </source>
</evidence>
<feature type="region of interest" description="Disordered" evidence="1">
    <location>
        <begin position="132"/>
        <end position="155"/>
    </location>
</feature>
<keyword evidence="3" id="KW-1185">Reference proteome</keyword>
<comment type="caution">
    <text evidence="2">The sequence shown here is derived from an EMBL/GenBank/DDBJ whole genome shotgun (WGS) entry which is preliminary data.</text>
</comment>
<name>A0ABV0NY85_9TELE</name>
<accession>A0ABV0NY85</accession>
<sequence>MPGQRSSGSSVLQLFNVSLMQISHRRSETKSDFTSAATNSQMFLQNINHSQEENLQQISEVHHSRLVSAHLWSPASSGRSQLTGGLGLNRLTAGPAFGNFQNFSRRYYSSELEPSYTAAAEFLVPPTVRSLSLSSATSGGVTSRGQQWGETPRQH</sequence>
<proteinExistence type="predicted"/>
<dbReference type="EMBL" id="JAHRIO010051137">
    <property type="protein sequence ID" value="MEQ2175197.1"/>
    <property type="molecule type" value="Genomic_DNA"/>
</dbReference>
<feature type="compositionally biased region" description="Polar residues" evidence="1">
    <location>
        <begin position="132"/>
        <end position="149"/>
    </location>
</feature>
<reference evidence="2 3" key="1">
    <citation type="submission" date="2021-06" db="EMBL/GenBank/DDBJ databases">
        <authorList>
            <person name="Palmer J.M."/>
        </authorList>
    </citation>
    <scope>NUCLEOTIDE SEQUENCE [LARGE SCALE GENOMIC DNA]</scope>
    <source>
        <strain evidence="2 3">GA_2019</strain>
        <tissue evidence="2">Muscle</tissue>
    </source>
</reference>
<evidence type="ECO:0000313" key="3">
    <source>
        <dbReference type="Proteomes" id="UP001476798"/>
    </source>
</evidence>
<organism evidence="2 3">
    <name type="scientific">Goodea atripinnis</name>
    <dbReference type="NCBI Taxonomy" id="208336"/>
    <lineage>
        <taxon>Eukaryota</taxon>
        <taxon>Metazoa</taxon>
        <taxon>Chordata</taxon>
        <taxon>Craniata</taxon>
        <taxon>Vertebrata</taxon>
        <taxon>Euteleostomi</taxon>
        <taxon>Actinopterygii</taxon>
        <taxon>Neopterygii</taxon>
        <taxon>Teleostei</taxon>
        <taxon>Neoteleostei</taxon>
        <taxon>Acanthomorphata</taxon>
        <taxon>Ovalentaria</taxon>
        <taxon>Atherinomorphae</taxon>
        <taxon>Cyprinodontiformes</taxon>
        <taxon>Goodeidae</taxon>
        <taxon>Goodea</taxon>
    </lineage>
</organism>